<evidence type="ECO:0000313" key="6">
    <source>
        <dbReference type="EMBL" id="MBQ0934291.1"/>
    </source>
</evidence>
<keyword evidence="7" id="KW-1185">Reference proteome</keyword>
<dbReference type="SUPFAM" id="SSF46785">
    <property type="entry name" value="Winged helix' DNA-binding domain"/>
    <property type="match status" value="1"/>
</dbReference>
<comment type="caution">
    <text evidence="6">The sequence shown here is derived from an EMBL/GenBank/DDBJ whole genome shotgun (WGS) entry which is preliminary data.</text>
</comment>
<keyword evidence="2" id="KW-0805">Transcription regulation</keyword>
<evidence type="ECO:0000256" key="1">
    <source>
        <dbReference type="ARBA" id="ARBA00009437"/>
    </source>
</evidence>
<proteinExistence type="inferred from homology"/>
<dbReference type="EMBL" id="JAGQDG010000001">
    <property type="protein sequence ID" value="MBQ0934291.1"/>
    <property type="molecule type" value="Genomic_DNA"/>
</dbReference>
<evidence type="ECO:0000256" key="4">
    <source>
        <dbReference type="ARBA" id="ARBA00023163"/>
    </source>
</evidence>
<dbReference type="InterPro" id="IPR005119">
    <property type="entry name" value="LysR_subst-bd"/>
</dbReference>
<evidence type="ECO:0000313" key="7">
    <source>
        <dbReference type="Proteomes" id="UP000672097"/>
    </source>
</evidence>
<dbReference type="Pfam" id="PF03466">
    <property type="entry name" value="LysR_substrate"/>
    <property type="match status" value="1"/>
</dbReference>
<dbReference type="Pfam" id="PF00126">
    <property type="entry name" value="HTH_1"/>
    <property type="match status" value="1"/>
</dbReference>
<dbReference type="PANTHER" id="PTHR30346">
    <property type="entry name" value="TRANSCRIPTIONAL DUAL REGULATOR HCAR-RELATED"/>
    <property type="match status" value="1"/>
</dbReference>
<dbReference type="InterPro" id="IPR036390">
    <property type="entry name" value="WH_DNA-bd_sf"/>
</dbReference>
<dbReference type="CDD" id="cd05466">
    <property type="entry name" value="PBP2_LTTR_substrate"/>
    <property type="match status" value="1"/>
</dbReference>
<keyword evidence="3" id="KW-0238">DNA-binding</keyword>
<name>A0ABS5DT15_9BURK</name>
<dbReference type="InterPro" id="IPR000847">
    <property type="entry name" value="LysR_HTH_N"/>
</dbReference>
<dbReference type="Gene3D" id="1.10.10.10">
    <property type="entry name" value="Winged helix-like DNA-binding domain superfamily/Winged helix DNA-binding domain"/>
    <property type="match status" value="1"/>
</dbReference>
<dbReference type="InterPro" id="IPR036388">
    <property type="entry name" value="WH-like_DNA-bd_sf"/>
</dbReference>
<dbReference type="PANTHER" id="PTHR30346:SF9">
    <property type="entry name" value="LYSR FAMILY TRANSCRIPTIONAL REGULATOR"/>
    <property type="match status" value="1"/>
</dbReference>
<dbReference type="PRINTS" id="PR00039">
    <property type="entry name" value="HTHLYSR"/>
</dbReference>
<sequence>MTLVQLRHLISLAETGSFSKSAELLFLTQPALSRSIRSLEAELGQALFDRLGRVSELTPFGHETLARARELVQAADELRRAGQRAAGGLSGRLRVGMGSGPGALLMNPLLQAVAQHGPGLQLEVARAGTELLVQALRARQLDALVVDARSLRPAPDLHLQHLHELRGAFMVRRGHPLAKRRRTLSFEEVCAFGLASTPLSDEVCRVLVERYGPQAHPSHSVTLRCDELPSLVELARHSDTVLLAIRAAAPDLVELRLTPELAANARLGLVTLARRTEAPGLSLVRELMSGLLRDNLSPSPTRRTP</sequence>
<keyword evidence="4" id="KW-0804">Transcription</keyword>
<gene>
    <name evidence="6" type="ORF">KAK11_03045</name>
</gene>
<dbReference type="SUPFAM" id="SSF53850">
    <property type="entry name" value="Periplasmic binding protein-like II"/>
    <property type="match status" value="1"/>
</dbReference>
<evidence type="ECO:0000256" key="2">
    <source>
        <dbReference type="ARBA" id="ARBA00023015"/>
    </source>
</evidence>
<comment type="similarity">
    <text evidence="1">Belongs to the LysR transcriptional regulatory family.</text>
</comment>
<protein>
    <submittedName>
        <fullName evidence="6">LysR family transcriptional regulator</fullName>
    </submittedName>
</protein>
<evidence type="ECO:0000259" key="5">
    <source>
        <dbReference type="PROSITE" id="PS50931"/>
    </source>
</evidence>
<evidence type="ECO:0000256" key="3">
    <source>
        <dbReference type="ARBA" id="ARBA00023125"/>
    </source>
</evidence>
<dbReference type="PROSITE" id="PS50931">
    <property type="entry name" value="HTH_LYSR"/>
    <property type="match status" value="1"/>
</dbReference>
<dbReference type="Gene3D" id="3.40.190.10">
    <property type="entry name" value="Periplasmic binding protein-like II"/>
    <property type="match status" value="2"/>
</dbReference>
<dbReference type="RefSeq" id="WP_210806000.1">
    <property type="nucleotide sequence ID" value="NZ_JAGQDG010000001.1"/>
</dbReference>
<reference evidence="6 7" key="1">
    <citation type="submission" date="2021-04" db="EMBL/GenBank/DDBJ databases">
        <title>The genome sequence of type strain Ideonella paludis KCTC 32238.</title>
        <authorList>
            <person name="Liu Y."/>
        </authorList>
    </citation>
    <scope>NUCLEOTIDE SEQUENCE [LARGE SCALE GENOMIC DNA]</scope>
    <source>
        <strain evidence="6 7">KCTC 32238</strain>
    </source>
</reference>
<organism evidence="6 7">
    <name type="scientific">Ideonella paludis</name>
    <dbReference type="NCBI Taxonomy" id="1233411"/>
    <lineage>
        <taxon>Bacteria</taxon>
        <taxon>Pseudomonadati</taxon>
        <taxon>Pseudomonadota</taxon>
        <taxon>Betaproteobacteria</taxon>
        <taxon>Burkholderiales</taxon>
        <taxon>Sphaerotilaceae</taxon>
        <taxon>Ideonella</taxon>
    </lineage>
</organism>
<accession>A0ABS5DT15</accession>
<dbReference type="Proteomes" id="UP000672097">
    <property type="component" value="Unassembled WGS sequence"/>
</dbReference>
<feature type="domain" description="HTH lysR-type" evidence="5">
    <location>
        <begin position="1"/>
        <end position="58"/>
    </location>
</feature>